<feature type="compositionally biased region" description="Basic and acidic residues" evidence="3">
    <location>
        <begin position="461"/>
        <end position="474"/>
    </location>
</feature>
<protein>
    <submittedName>
        <fullName evidence="5">(Endo)-chitinase</fullName>
    </submittedName>
</protein>
<feature type="compositionally biased region" description="Low complexity" evidence="3">
    <location>
        <begin position="394"/>
        <end position="423"/>
    </location>
</feature>
<dbReference type="GeneID" id="90542257"/>
<feature type="region of interest" description="Disordered" evidence="3">
    <location>
        <begin position="95"/>
        <end position="211"/>
    </location>
</feature>
<feature type="compositionally biased region" description="Basic and acidic residues" evidence="3">
    <location>
        <begin position="197"/>
        <end position="209"/>
    </location>
</feature>
<feature type="compositionally biased region" description="Gly residues" evidence="3">
    <location>
        <begin position="305"/>
        <end position="346"/>
    </location>
</feature>
<evidence type="ECO:0000256" key="1">
    <source>
        <dbReference type="ARBA" id="ARBA00022821"/>
    </source>
</evidence>
<dbReference type="GO" id="GO:0016998">
    <property type="term" value="P:cell wall macromolecule catabolic process"/>
    <property type="evidence" value="ECO:0007669"/>
    <property type="project" value="InterPro"/>
</dbReference>
<dbReference type="InterPro" id="IPR023346">
    <property type="entry name" value="Lysozyme-like_dom_sf"/>
</dbReference>
<dbReference type="Proteomes" id="UP001334084">
    <property type="component" value="Chromosome 8"/>
</dbReference>
<keyword evidence="1" id="KW-0611">Plant defense</keyword>
<proteinExistence type="predicted"/>
<name>A0AAX4JF06_9MICR</name>
<dbReference type="GO" id="GO:0006032">
    <property type="term" value="P:chitin catabolic process"/>
    <property type="evidence" value="ECO:0007669"/>
    <property type="project" value="InterPro"/>
</dbReference>
<keyword evidence="6" id="KW-1185">Reference proteome</keyword>
<evidence type="ECO:0000313" key="6">
    <source>
        <dbReference type="Proteomes" id="UP001334084"/>
    </source>
</evidence>
<dbReference type="GO" id="GO:0006952">
    <property type="term" value="P:defense response"/>
    <property type="evidence" value="ECO:0007669"/>
    <property type="project" value="UniProtKB-KW"/>
</dbReference>
<dbReference type="EMBL" id="CP142733">
    <property type="protein sequence ID" value="WUR04427.1"/>
    <property type="molecule type" value="Genomic_DNA"/>
</dbReference>
<feature type="compositionally biased region" description="Basic and acidic residues" evidence="3">
    <location>
        <begin position="137"/>
        <end position="155"/>
    </location>
</feature>
<dbReference type="PANTHER" id="PTHR22595:SF79">
    <property type="entry name" value="CHITINASE 12"/>
    <property type="match status" value="1"/>
</dbReference>
<feature type="compositionally biased region" description="Polar residues" evidence="3">
    <location>
        <begin position="264"/>
        <end position="274"/>
    </location>
</feature>
<feature type="compositionally biased region" description="Basic residues" evidence="3">
    <location>
        <begin position="165"/>
        <end position="196"/>
    </location>
</feature>
<dbReference type="InterPro" id="IPR000726">
    <property type="entry name" value="Glyco_hydro_19_cat"/>
</dbReference>
<dbReference type="KEGG" id="vnx:VNE69_08181"/>
<dbReference type="Gene3D" id="1.10.530.10">
    <property type="match status" value="1"/>
</dbReference>
<dbReference type="GO" id="GO:0004568">
    <property type="term" value="F:chitinase activity"/>
    <property type="evidence" value="ECO:0007669"/>
    <property type="project" value="InterPro"/>
</dbReference>
<organism evidence="5 6">
    <name type="scientific">Vairimorpha necatrix</name>
    <dbReference type="NCBI Taxonomy" id="6039"/>
    <lineage>
        <taxon>Eukaryota</taxon>
        <taxon>Fungi</taxon>
        <taxon>Fungi incertae sedis</taxon>
        <taxon>Microsporidia</taxon>
        <taxon>Nosematidae</taxon>
        <taxon>Vairimorpha</taxon>
    </lineage>
</organism>
<keyword evidence="2" id="KW-1015">Disulfide bond</keyword>
<dbReference type="SUPFAM" id="SSF53955">
    <property type="entry name" value="Lysozyme-like"/>
    <property type="match status" value="1"/>
</dbReference>
<evidence type="ECO:0000256" key="2">
    <source>
        <dbReference type="ARBA" id="ARBA00023157"/>
    </source>
</evidence>
<dbReference type="Pfam" id="PF00182">
    <property type="entry name" value="Glyco_hydro_19"/>
    <property type="match status" value="1"/>
</dbReference>
<evidence type="ECO:0000259" key="4">
    <source>
        <dbReference type="Pfam" id="PF00182"/>
    </source>
</evidence>
<dbReference type="CDD" id="cd00325">
    <property type="entry name" value="chitinase_GH19"/>
    <property type="match status" value="1"/>
</dbReference>
<feature type="region of interest" description="Disordered" evidence="3">
    <location>
        <begin position="251"/>
        <end position="485"/>
    </location>
</feature>
<accession>A0AAX4JF06</accession>
<feature type="compositionally biased region" description="Gly residues" evidence="3">
    <location>
        <begin position="282"/>
        <end position="297"/>
    </location>
</feature>
<evidence type="ECO:0000256" key="3">
    <source>
        <dbReference type="SAM" id="MobiDB-lite"/>
    </source>
</evidence>
<gene>
    <name evidence="5" type="ORF">VNE69_08181</name>
</gene>
<evidence type="ECO:0000313" key="5">
    <source>
        <dbReference type="EMBL" id="WUR04427.1"/>
    </source>
</evidence>
<sequence>MNFIFYMLLAYSKDICTPGAAMCINNMLSICDEGGHLVTTDCPEDTECKMKNNKISCTTNTKEKSKQSKGTEKNIMEQLIKLSHDKDFVNSLKKHLEQDNEEDVESNENKESEDYDSENEQEESEIKEKSHKNKRKKEQEDSDNKDKSNKKKSDQEESEIEEKSHKKKKKDSNKEKKSTKKRESKKKKYKKVKSNHSKSDKQNDKEDNHVVTVTYYKGQDAQHRDKTVTVYKTIIQKENASNIDVQLIQPSDKSVKPYVKPQDIQKNGITSSELAGNMPATQGGGQLGAAQGGGGQAAGTANGNVPGGATQGAGAAGAAQHGGGQAGGATQGGNTGGAAQGGGTGGASAQKPAQGGGGAAQKPAQSGGGGAQKPAQSGGGGAQKPAQSGGGGAQKPAQGGAGASKPSQGAGAQKPAQGGSAQKPTQGGGDKKSAQGGGAGGDKKPTEGGAQKPAQGGGAGGDKKPSESGGDKKPSGSGGGNGEVNVSADQINEAMSKQSFSPNPEYVEAVVKATNENFDDLNMAAMFIAQLAHESGGFQYIEEIDCAGSTSCADQYGGSEGAPGKSYHGRGFIQLSWPANYKAAGESLGMGDELFQNPEKVAEDAELGAKVSVWFWKENVESAPGVKDNQFGATTKAINGALECTGSNVDKSKKRYEIYKAVAEVLGISNLADEGGCY</sequence>
<dbReference type="RefSeq" id="XP_065330572.1">
    <property type="nucleotide sequence ID" value="XM_065474501.1"/>
</dbReference>
<dbReference type="PANTHER" id="PTHR22595">
    <property type="entry name" value="CHITINASE-RELATED"/>
    <property type="match status" value="1"/>
</dbReference>
<feature type="compositionally biased region" description="Gly residues" evidence="3">
    <location>
        <begin position="366"/>
        <end position="393"/>
    </location>
</feature>
<feature type="domain" description="Glycoside hydrolase family 19 catalytic" evidence="4">
    <location>
        <begin position="535"/>
        <end position="628"/>
    </location>
</feature>
<feature type="compositionally biased region" description="Acidic residues" evidence="3">
    <location>
        <begin position="113"/>
        <end position="125"/>
    </location>
</feature>
<reference evidence="5" key="1">
    <citation type="journal article" date="2024" name="BMC Genomics">
        <title>Functional annotation of a divergent genome using sequence and structure-based similarity.</title>
        <authorList>
            <person name="Svedberg D."/>
            <person name="Winiger R.R."/>
            <person name="Berg A."/>
            <person name="Sharma H."/>
            <person name="Tellgren-Roth C."/>
            <person name="Debrunner-Vossbrinck B.A."/>
            <person name="Vossbrinck C.R."/>
            <person name="Barandun J."/>
        </authorList>
    </citation>
    <scope>NUCLEOTIDE SEQUENCE</scope>
    <source>
        <strain evidence="5">Illinois isolate</strain>
    </source>
</reference>
<dbReference type="AlphaFoldDB" id="A0AAX4JF06"/>